<evidence type="ECO:0000256" key="6">
    <source>
        <dbReference type="PROSITE-ProRule" id="PRU00169"/>
    </source>
</evidence>
<evidence type="ECO:0000313" key="10">
    <source>
        <dbReference type="Proteomes" id="UP000238479"/>
    </source>
</evidence>
<feature type="region of interest" description="Disordered" evidence="7">
    <location>
        <begin position="185"/>
        <end position="214"/>
    </location>
</feature>
<evidence type="ECO:0000256" key="7">
    <source>
        <dbReference type="SAM" id="MobiDB-lite"/>
    </source>
</evidence>
<dbReference type="InterPro" id="IPR045279">
    <property type="entry name" value="ARR-like"/>
</dbReference>
<comment type="caution">
    <text evidence="9">The sequence shown here is derived from an EMBL/GenBank/DDBJ whole genome shotgun (WGS) entry which is preliminary data.</text>
</comment>
<dbReference type="Proteomes" id="UP000238479">
    <property type="component" value="Chromosome 1"/>
</dbReference>
<dbReference type="PANTHER" id="PTHR43874:SF19">
    <property type="entry name" value="RESPONSE REGULATOR 23-RELATED"/>
    <property type="match status" value="1"/>
</dbReference>
<evidence type="ECO:0000256" key="1">
    <source>
        <dbReference type="ARBA" id="ARBA00004123"/>
    </source>
</evidence>
<dbReference type="InterPro" id="IPR009057">
    <property type="entry name" value="Homeodomain-like_sf"/>
</dbReference>
<dbReference type="PROSITE" id="PS50110">
    <property type="entry name" value="RESPONSE_REGULATORY"/>
    <property type="match status" value="1"/>
</dbReference>
<dbReference type="EMBL" id="PDCK01000039">
    <property type="protein sequence ID" value="PRQ60030.1"/>
    <property type="molecule type" value="Genomic_DNA"/>
</dbReference>
<name>A0A2P6SMY4_ROSCH</name>
<dbReference type="GO" id="GO:0003677">
    <property type="term" value="F:DNA binding"/>
    <property type="evidence" value="ECO:0007669"/>
    <property type="project" value="InterPro"/>
</dbReference>
<evidence type="ECO:0000256" key="4">
    <source>
        <dbReference type="ARBA" id="ARBA00023163"/>
    </source>
</evidence>
<dbReference type="InterPro" id="IPR011006">
    <property type="entry name" value="CheY-like_superfamily"/>
</dbReference>
<dbReference type="GO" id="GO:0009736">
    <property type="term" value="P:cytokinin-activated signaling pathway"/>
    <property type="evidence" value="ECO:0007669"/>
    <property type="project" value="InterPro"/>
</dbReference>
<evidence type="ECO:0000256" key="2">
    <source>
        <dbReference type="ARBA" id="ARBA00023012"/>
    </source>
</evidence>
<dbReference type="FunFam" id="1.10.10.60:FF:000007">
    <property type="entry name" value="Two-component response regulator"/>
    <property type="match status" value="1"/>
</dbReference>
<dbReference type="InterPro" id="IPR006447">
    <property type="entry name" value="Myb_dom_plants"/>
</dbReference>
<dbReference type="OMA" id="VYYIVKP"/>
<dbReference type="CDD" id="cd17584">
    <property type="entry name" value="REC_typeB_ARR-like"/>
    <property type="match status" value="1"/>
</dbReference>
<keyword evidence="10" id="KW-1185">Reference proteome</keyword>
<dbReference type="PANTHER" id="PTHR43874">
    <property type="entry name" value="TWO-COMPONENT RESPONSE REGULATOR"/>
    <property type="match status" value="1"/>
</dbReference>
<feature type="compositionally biased region" description="Basic residues" evidence="7">
    <location>
        <begin position="189"/>
        <end position="200"/>
    </location>
</feature>
<evidence type="ECO:0000256" key="3">
    <source>
        <dbReference type="ARBA" id="ARBA00023015"/>
    </source>
</evidence>
<sequence>MDAEGVVDRGRQYSANINILLVDDDITTLNIVSAMLKTWSYEVVTVPNPIDALSILRKGKCSFDLVVTDLHMPQMNGLELQKLVHDEFELPVIMMSADDKESVILKSLEGGVVYYIVKPVSKDDIKMVWQCVVQSRKSRCSSVTIEEIVQGASGEFASGQLLPGPGELEDLDCISFNNDFNYKEDHKKEHSSKKKTRKRDRNVDDEEDDGEHDPRVLAKKKAKVVWSNSLHNHFLLAIRHIGLDKAVPKRILEFMNVPGLTRENVASHLQKYRMFLKRVAEKARLSKCLSERVFRSSLAFGLPATPSFNHAQREQYAEYLKQQLQMNDLGLAPPLQNTLAPLGTASHLGSSSLQLPLNYNQQPAALNLASTSSGPQCHQLFGSGQSHLLVNNTVQQQRLIQLGNGMNTFSQANHGSDFGMQMMNNNVGRIGSYGGLMNNGGNGLMNGGTNWMDIYSQQSQAKQLQQALNFTSNPFNFGTTPRISSPSIDNLMSPFNNANLGPNLGGRTSQPAGGFSNIINGGCNGLVINNEVVNGLTNGVRNVNLNGTTFNAPTLGHIGNNASSSLFETGSANPFAPILPRTSQQQQNASLLLSPHGLQQNPYGMSSTFGGGNNDFSVTALMNNATRNINNISLANDDDDIMVINNLVLQQLDNCQPPSHQVYMNLTS</sequence>
<dbReference type="Gramene" id="PRQ60030">
    <property type="protein sequence ID" value="PRQ60030"/>
    <property type="gene ID" value="RchiOBHm_Chr1g0376681"/>
</dbReference>
<keyword evidence="4" id="KW-0804">Transcription</keyword>
<keyword evidence="5" id="KW-0539">Nucleus</keyword>
<accession>A0A2P6SMY4</accession>
<protein>
    <submittedName>
        <fullName evidence="9">Putative response regulator and transcription factor RR-A-type family</fullName>
    </submittedName>
</protein>
<dbReference type="NCBIfam" id="TIGR01557">
    <property type="entry name" value="myb_SHAQKYF"/>
    <property type="match status" value="1"/>
</dbReference>
<dbReference type="Pfam" id="PF00072">
    <property type="entry name" value="Response_reg"/>
    <property type="match status" value="1"/>
</dbReference>
<evidence type="ECO:0000313" key="9">
    <source>
        <dbReference type="EMBL" id="PRQ60030.1"/>
    </source>
</evidence>
<reference evidence="9 10" key="1">
    <citation type="journal article" date="2018" name="Nat. Genet.">
        <title>The Rosa genome provides new insights in the design of modern roses.</title>
        <authorList>
            <person name="Bendahmane M."/>
        </authorList>
    </citation>
    <scope>NUCLEOTIDE SEQUENCE [LARGE SCALE GENOMIC DNA]</scope>
    <source>
        <strain evidence="10">cv. Old Blush</strain>
    </source>
</reference>
<keyword evidence="6" id="KW-0597">Phosphoprotein</keyword>
<gene>
    <name evidence="9" type="ORF">RchiOBHm_Chr1g0376681</name>
</gene>
<dbReference type="GO" id="GO:0000160">
    <property type="term" value="P:phosphorelay signal transduction system"/>
    <property type="evidence" value="ECO:0007669"/>
    <property type="project" value="UniProtKB-KW"/>
</dbReference>
<keyword evidence="2" id="KW-0902">Two-component regulatory system</keyword>
<organism evidence="9 10">
    <name type="scientific">Rosa chinensis</name>
    <name type="common">China rose</name>
    <dbReference type="NCBI Taxonomy" id="74649"/>
    <lineage>
        <taxon>Eukaryota</taxon>
        <taxon>Viridiplantae</taxon>
        <taxon>Streptophyta</taxon>
        <taxon>Embryophyta</taxon>
        <taxon>Tracheophyta</taxon>
        <taxon>Spermatophyta</taxon>
        <taxon>Magnoliopsida</taxon>
        <taxon>eudicotyledons</taxon>
        <taxon>Gunneridae</taxon>
        <taxon>Pentapetalae</taxon>
        <taxon>rosids</taxon>
        <taxon>fabids</taxon>
        <taxon>Rosales</taxon>
        <taxon>Rosaceae</taxon>
        <taxon>Rosoideae</taxon>
        <taxon>Rosoideae incertae sedis</taxon>
        <taxon>Rosa</taxon>
    </lineage>
</organism>
<dbReference type="AlphaFoldDB" id="A0A2P6SMY4"/>
<keyword evidence="3" id="KW-0805">Transcription regulation</keyword>
<feature type="domain" description="Response regulatory" evidence="8">
    <location>
        <begin position="18"/>
        <end position="133"/>
    </location>
</feature>
<evidence type="ECO:0000259" key="8">
    <source>
        <dbReference type="PROSITE" id="PS50110"/>
    </source>
</evidence>
<feature type="modified residue" description="4-aspartylphosphate" evidence="6">
    <location>
        <position position="69"/>
    </location>
</feature>
<dbReference type="Gene3D" id="1.10.10.60">
    <property type="entry name" value="Homeodomain-like"/>
    <property type="match status" value="1"/>
</dbReference>
<comment type="subcellular location">
    <subcellularLocation>
        <location evidence="1">Nucleus</location>
    </subcellularLocation>
</comment>
<dbReference type="GO" id="GO:0005634">
    <property type="term" value="C:nucleus"/>
    <property type="evidence" value="ECO:0007669"/>
    <property type="project" value="UniProtKB-SubCell"/>
</dbReference>
<proteinExistence type="predicted"/>
<dbReference type="InterPro" id="IPR001789">
    <property type="entry name" value="Sig_transdc_resp-reg_receiver"/>
</dbReference>
<dbReference type="SUPFAM" id="SSF52172">
    <property type="entry name" value="CheY-like"/>
    <property type="match status" value="1"/>
</dbReference>
<evidence type="ECO:0000256" key="5">
    <source>
        <dbReference type="ARBA" id="ARBA00023242"/>
    </source>
</evidence>
<dbReference type="SMART" id="SM00448">
    <property type="entry name" value="REC"/>
    <property type="match status" value="1"/>
</dbReference>
<dbReference type="SUPFAM" id="SSF46689">
    <property type="entry name" value="Homeodomain-like"/>
    <property type="match status" value="1"/>
</dbReference>
<dbReference type="Gene3D" id="3.40.50.2300">
    <property type="match status" value="1"/>
</dbReference>